<dbReference type="AlphaFoldDB" id="A0A1T1HGA0"/>
<reference evidence="8" key="1">
    <citation type="submission" date="2017-02" db="EMBL/GenBank/DDBJ databases">
        <title>Draft Genome Sequence of the Salt Water Bacterium Oceanospirillum linum ATCC 11336.</title>
        <authorList>
            <person name="Trachtenberg A.M."/>
            <person name="Carney J.G."/>
            <person name="Linnane J.D."/>
            <person name="Rheaume B.A."/>
            <person name="Pitts N.L."/>
            <person name="Mykles D.L."/>
            <person name="Maclea K.S."/>
        </authorList>
    </citation>
    <scope>NUCLEOTIDE SEQUENCE [LARGE SCALE GENOMIC DNA]</scope>
    <source>
        <strain evidence="8">ATCC 11336</strain>
    </source>
</reference>
<dbReference type="InterPro" id="IPR006034">
    <property type="entry name" value="Asparaginase/glutaminase-like"/>
</dbReference>
<dbReference type="InterPro" id="IPR036152">
    <property type="entry name" value="Asp/glu_Ase-like_sf"/>
</dbReference>
<dbReference type="SFLD" id="SFLDS00057">
    <property type="entry name" value="Glutaminase/Asparaginase"/>
    <property type="match status" value="1"/>
</dbReference>
<dbReference type="PIRSF" id="PIRSF500176">
    <property type="entry name" value="L_ASNase"/>
    <property type="match status" value="1"/>
</dbReference>
<dbReference type="InterPro" id="IPR027474">
    <property type="entry name" value="L-asparaginase_N"/>
</dbReference>
<feature type="domain" description="L-asparaginase N-terminal" evidence="6">
    <location>
        <begin position="2"/>
        <end position="193"/>
    </location>
</feature>
<dbReference type="STRING" id="966.BTA35_0201085"/>
<evidence type="ECO:0000259" key="6">
    <source>
        <dbReference type="Pfam" id="PF00710"/>
    </source>
</evidence>
<sequence>MIYTGGTIGMVGSDKGLIPGGNMAERLLNQLQTLPEKRRRTLPAFDLLTLPQLIDSSNATPGDWLDLNRLIRHHSRRYQAFIILHGTDTLAYTASALSFLLPQNLPCIVTGSQYPLEKEASDALSNVEASLLVASSLINQPMAHNAGVIVFGGKILQGNRASKVSTHSAQGFDCINLPALGTCSEGKLSWSASAQMAAELKPTPDINFPQISTDAIHDIPQVVILKLWPGIQSQQIASLLAAPVKGVILESYGSGNAPDLNQPLLSAFKAATDRGIIIVNRSQCPEGSVSMSYAAGSALSEAGIISGYDLTCEAAFSKLTLLLCSNLSNKQVKEAFNRNHYAECSV</sequence>
<feature type="active site" description="O-isoaspartyl threonine intermediate" evidence="3">
    <location>
        <position position="7"/>
    </location>
</feature>
<dbReference type="InterPro" id="IPR027473">
    <property type="entry name" value="L-asparaginase_C"/>
</dbReference>
<evidence type="ECO:0000256" key="2">
    <source>
        <dbReference type="ARBA" id="ARBA00022801"/>
    </source>
</evidence>
<dbReference type="GO" id="GO:0004067">
    <property type="term" value="F:asparaginase activity"/>
    <property type="evidence" value="ECO:0007669"/>
    <property type="project" value="UniProtKB-UniRule"/>
</dbReference>
<evidence type="ECO:0000256" key="3">
    <source>
        <dbReference type="PIRSR" id="PIRSR001220-1"/>
    </source>
</evidence>
<dbReference type="InterPro" id="IPR037152">
    <property type="entry name" value="L-asparaginase_N_sf"/>
</dbReference>
<feature type="binding site" evidence="4">
    <location>
        <begin position="87"/>
        <end position="88"/>
    </location>
    <ligand>
        <name>substrate</name>
    </ligand>
</feature>
<dbReference type="SMART" id="SM00870">
    <property type="entry name" value="Asparaginase"/>
    <property type="match status" value="1"/>
</dbReference>
<dbReference type="EMBL" id="MTSD02000001">
    <property type="protein sequence ID" value="OOV88889.1"/>
    <property type="molecule type" value="Genomic_DNA"/>
</dbReference>
<dbReference type="PANTHER" id="PTHR11707:SF28">
    <property type="entry name" value="60 KDA LYSOPHOSPHOLIPASE"/>
    <property type="match status" value="1"/>
</dbReference>
<dbReference type="InterPro" id="IPR027475">
    <property type="entry name" value="Asparaginase/glutaminase_AS2"/>
</dbReference>
<evidence type="ECO:0000313" key="8">
    <source>
        <dbReference type="EMBL" id="OOV88889.1"/>
    </source>
</evidence>
<dbReference type="InterPro" id="IPR040919">
    <property type="entry name" value="Asparaginase_C"/>
</dbReference>
<dbReference type="CDD" id="cd08963">
    <property type="entry name" value="L-asparaginase_I"/>
    <property type="match status" value="1"/>
</dbReference>
<feature type="active site" evidence="5">
    <location>
        <position position="87"/>
    </location>
</feature>
<keyword evidence="2" id="KW-0378">Hydrolase</keyword>
<evidence type="ECO:0000256" key="5">
    <source>
        <dbReference type="PROSITE-ProRule" id="PRU10100"/>
    </source>
</evidence>
<dbReference type="InterPro" id="IPR041725">
    <property type="entry name" value="L-asparaginase_I"/>
</dbReference>
<feature type="domain" description="Asparaginase/glutaminase C-terminal" evidence="7">
    <location>
        <begin position="221"/>
        <end position="336"/>
    </location>
</feature>
<dbReference type="PRINTS" id="PR00139">
    <property type="entry name" value="ASNGLNASE"/>
</dbReference>
<protein>
    <recommendedName>
        <fullName evidence="1">asparaginase</fullName>
        <ecNumber evidence="1">3.5.1.1</ecNumber>
    </recommendedName>
</protein>
<dbReference type="Gene3D" id="3.40.50.40">
    <property type="match status" value="1"/>
</dbReference>
<organism evidence="8 9">
    <name type="scientific">Oceanospirillum linum</name>
    <dbReference type="NCBI Taxonomy" id="966"/>
    <lineage>
        <taxon>Bacteria</taxon>
        <taxon>Pseudomonadati</taxon>
        <taxon>Pseudomonadota</taxon>
        <taxon>Gammaproteobacteria</taxon>
        <taxon>Oceanospirillales</taxon>
        <taxon>Oceanospirillaceae</taxon>
        <taxon>Oceanospirillum</taxon>
    </lineage>
</organism>
<evidence type="ECO:0000313" key="9">
    <source>
        <dbReference type="Proteomes" id="UP000190064"/>
    </source>
</evidence>
<dbReference type="Proteomes" id="UP000190064">
    <property type="component" value="Unassembled WGS sequence"/>
</dbReference>
<dbReference type="Gene3D" id="3.40.50.1170">
    <property type="entry name" value="L-asparaginase, N-terminal domain"/>
    <property type="match status" value="1"/>
</dbReference>
<dbReference type="Pfam" id="PF17763">
    <property type="entry name" value="Asparaginase_C"/>
    <property type="match status" value="1"/>
</dbReference>
<gene>
    <name evidence="8" type="ORF">BTA35_0201085</name>
</gene>
<dbReference type="PANTHER" id="PTHR11707">
    <property type="entry name" value="L-ASPARAGINASE"/>
    <property type="match status" value="1"/>
</dbReference>
<dbReference type="GO" id="GO:0009066">
    <property type="term" value="P:aspartate family amino acid metabolic process"/>
    <property type="evidence" value="ECO:0007669"/>
    <property type="project" value="UniProtKB-ARBA"/>
</dbReference>
<dbReference type="PIRSF" id="PIRSF001220">
    <property type="entry name" value="L-ASNase_gatD"/>
    <property type="match status" value="1"/>
</dbReference>
<accession>A0A1T1HGA0</accession>
<evidence type="ECO:0000256" key="1">
    <source>
        <dbReference type="ARBA" id="ARBA00012920"/>
    </source>
</evidence>
<dbReference type="EC" id="3.5.1.1" evidence="1"/>
<feature type="binding site" evidence="4">
    <location>
        <position position="56"/>
    </location>
    <ligand>
        <name>substrate</name>
    </ligand>
</feature>
<dbReference type="PROSITE" id="PS00917">
    <property type="entry name" value="ASN_GLN_ASE_2"/>
    <property type="match status" value="1"/>
</dbReference>
<dbReference type="FunFam" id="3.40.50.40:FF:000001">
    <property type="entry name" value="L-asparaginase 1"/>
    <property type="match status" value="1"/>
</dbReference>
<evidence type="ECO:0000259" key="7">
    <source>
        <dbReference type="Pfam" id="PF17763"/>
    </source>
</evidence>
<dbReference type="Pfam" id="PF00710">
    <property type="entry name" value="Asparaginase"/>
    <property type="match status" value="1"/>
</dbReference>
<comment type="caution">
    <text evidence="8">The sequence shown here is derived from an EMBL/GenBank/DDBJ whole genome shotgun (WGS) entry which is preliminary data.</text>
</comment>
<dbReference type="SUPFAM" id="SSF53774">
    <property type="entry name" value="Glutaminase/Asparaginase"/>
    <property type="match status" value="1"/>
</dbReference>
<dbReference type="PROSITE" id="PS51732">
    <property type="entry name" value="ASN_GLN_ASE_3"/>
    <property type="match status" value="1"/>
</dbReference>
<name>A0A1T1HGA0_OCELI</name>
<keyword evidence="9" id="KW-1185">Reference proteome</keyword>
<proteinExistence type="predicted"/>
<evidence type="ECO:0000256" key="4">
    <source>
        <dbReference type="PIRSR" id="PIRSR001220-2"/>
    </source>
</evidence>